<sequence length="152" mass="17231">MESNTTIQENAYNLGIPYAYDTAMEALSSLITSKRRGDGSTRSAKYDKLERMLMYIKILGLEEHIAGLKIIHVAGTKGKPQVPAFTVPQLSEAMDVLQKKAMELKVLVTGSLHLVGDVLKLLRRNSWFLEMKRRIKLWDRIKNENAGQDLEK</sequence>
<dbReference type="GO" id="GO:0005739">
    <property type="term" value="C:mitochondrion"/>
    <property type="evidence" value="ECO:0007669"/>
    <property type="project" value="TreeGrafter"/>
</dbReference>
<evidence type="ECO:0000256" key="2">
    <source>
        <dbReference type="ARBA" id="ARBA00022598"/>
    </source>
</evidence>
<keyword evidence="4" id="KW-0067">ATP-binding</keyword>
<evidence type="ECO:0000256" key="4">
    <source>
        <dbReference type="ARBA" id="ARBA00022840"/>
    </source>
</evidence>
<dbReference type="EMBL" id="JACGWN010000004">
    <property type="protein sequence ID" value="KAL0453163.1"/>
    <property type="molecule type" value="Genomic_DNA"/>
</dbReference>
<keyword evidence="2" id="KW-0436">Ligase</keyword>
<dbReference type="InterPro" id="IPR036565">
    <property type="entry name" value="Mur-like_cat_sf"/>
</dbReference>
<reference evidence="5" key="1">
    <citation type="submission" date="2020-06" db="EMBL/GenBank/DDBJ databases">
        <authorList>
            <person name="Li T."/>
            <person name="Hu X."/>
            <person name="Zhang T."/>
            <person name="Song X."/>
            <person name="Zhang H."/>
            <person name="Dai N."/>
            <person name="Sheng W."/>
            <person name="Hou X."/>
            <person name="Wei L."/>
        </authorList>
    </citation>
    <scope>NUCLEOTIDE SEQUENCE</scope>
    <source>
        <strain evidence="5">KEN1</strain>
        <tissue evidence="5">Leaf</tissue>
    </source>
</reference>
<dbReference type="Gene3D" id="3.40.1190.10">
    <property type="entry name" value="Mur-like, catalytic domain"/>
    <property type="match status" value="1"/>
</dbReference>
<evidence type="ECO:0000256" key="3">
    <source>
        <dbReference type="ARBA" id="ARBA00022741"/>
    </source>
</evidence>
<accession>A0AAW2XGS9</accession>
<reference evidence="5" key="2">
    <citation type="journal article" date="2024" name="Plant">
        <title>Genomic evolution and insights into agronomic trait innovations of Sesamum species.</title>
        <authorList>
            <person name="Miao H."/>
            <person name="Wang L."/>
            <person name="Qu L."/>
            <person name="Liu H."/>
            <person name="Sun Y."/>
            <person name="Le M."/>
            <person name="Wang Q."/>
            <person name="Wei S."/>
            <person name="Zheng Y."/>
            <person name="Lin W."/>
            <person name="Duan Y."/>
            <person name="Cao H."/>
            <person name="Xiong S."/>
            <person name="Wang X."/>
            <person name="Wei L."/>
            <person name="Li C."/>
            <person name="Ma Q."/>
            <person name="Ju M."/>
            <person name="Zhao R."/>
            <person name="Li G."/>
            <person name="Mu C."/>
            <person name="Tian Q."/>
            <person name="Mei H."/>
            <person name="Zhang T."/>
            <person name="Gao T."/>
            <person name="Zhang H."/>
        </authorList>
    </citation>
    <scope>NUCLEOTIDE SEQUENCE</scope>
    <source>
        <strain evidence="5">KEN1</strain>
    </source>
</reference>
<dbReference type="PANTHER" id="PTHR11136:SF5">
    <property type="entry name" value="FOLYLPOLYGLUTAMATE SYNTHASE, MITOCHONDRIAL"/>
    <property type="match status" value="1"/>
</dbReference>
<dbReference type="GO" id="GO:0004326">
    <property type="term" value="F:tetrahydrofolylpolyglutamate synthase activity"/>
    <property type="evidence" value="ECO:0007669"/>
    <property type="project" value="InterPro"/>
</dbReference>
<keyword evidence="3" id="KW-0547">Nucleotide-binding</keyword>
<gene>
    <name evidence="5" type="ORF">Slati_1294400</name>
</gene>
<organism evidence="5">
    <name type="scientific">Sesamum latifolium</name>
    <dbReference type="NCBI Taxonomy" id="2727402"/>
    <lineage>
        <taxon>Eukaryota</taxon>
        <taxon>Viridiplantae</taxon>
        <taxon>Streptophyta</taxon>
        <taxon>Embryophyta</taxon>
        <taxon>Tracheophyta</taxon>
        <taxon>Spermatophyta</taxon>
        <taxon>Magnoliopsida</taxon>
        <taxon>eudicotyledons</taxon>
        <taxon>Gunneridae</taxon>
        <taxon>Pentapetalae</taxon>
        <taxon>asterids</taxon>
        <taxon>lamiids</taxon>
        <taxon>Lamiales</taxon>
        <taxon>Pedaliaceae</taxon>
        <taxon>Sesamum</taxon>
    </lineage>
</organism>
<dbReference type="AlphaFoldDB" id="A0AAW2XGS9"/>
<evidence type="ECO:0000313" key="5">
    <source>
        <dbReference type="EMBL" id="KAL0453163.1"/>
    </source>
</evidence>
<protein>
    <submittedName>
        <fullName evidence="5">Folylpolyglutamate synthase</fullName>
    </submittedName>
</protein>
<dbReference type="InterPro" id="IPR001645">
    <property type="entry name" value="Folylpolyglutamate_synth"/>
</dbReference>
<proteinExistence type="inferred from homology"/>
<evidence type="ECO:0000256" key="1">
    <source>
        <dbReference type="ARBA" id="ARBA00008276"/>
    </source>
</evidence>
<dbReference type="GO" id="GO:0005829">
    <property type="term" value="C:cytosol"/>
    <property type="evidence" value="ECO:0007669"/>
    <property type="project" value="TreeGrafter"/>
</dbReference>
<comment type="caution">
    <text evidence="5">The sequence shown here is derived from an EMBL/GenBank/DDBJ whole genome shotgun (WGS) entry which is preliminary data.</text>
</comment>
<dbReference type="GO" id="GO:0005524">
    <property type="term" value="F:ATP binding"/>
    <property type="evidence" value="ECO:0007669"/>
    <property type="project" value="UniProtKB-KW"/>
</dbReference>
<dbReference type="PANTHER" id="PTHR11136">
    <property type="entry name" value="FOLYLPOLYGLUTAMATE SYNTHASE-RELATED"/>
    <property type="match status" value="1"/>
</dbReference>
<name>A0AAW2XGS9_9LAMI</name>
<comment type="similarity">
    <text evidence="1">Belongs to the folylpolyglutamate synthase family.</text>
</comment>